<gene>
    <name evidence="1" type="ORF">HLH48_10725</name>
</gene>
<evidence type="ECO:0000313" key="1">
    <source>
        <dbReference type="EMBL" id="MBB2160646.1"/>
    </source>
</evidence>
<evidence type="ECO:0008006" key="3">
    <source>
        <dbReference type="Google" id="ProtNLM"/>
    </source>
</evidence>
<evidence type="ECO:0000313" key="2">
    <source>
        <dbReference type="Proteomes" id="UP000589085"/>
    </source>
</evidence>
<organism evidence="1 2">
    <name type="scientific">Gluconacetobacter sacchari</name>
    <dbReference type="NCBI Taxonomy" id="92759"/>
    <lineage>
        <taxon>Bacteria</taxon>
        <taxon>Pseudomonadati</taxon>
        <taxon>Pseudomonadota</taxon>
        <taxon>Alphaproteobacteria</taxon>
        <taxon>Acetobacterales</taxon>
        <taxon>Acetobacteraceae</taxon>
        <taxon>Gluconacetobacter</taxon>
    </lineage>
</organism>
<proteinExistence type="predicted"/>
<protein>
    <recommendedName>
        <fullName evidence="3">DUF2867 domain-containing protein</fullName>
    </recommendedName>
</protein>
<dbReference type="RefSeq" id="WP_182997503.1">
    <property type="nucleotide sequence ID" value="NZ_JABEQJ010000012.1"/>
</dbReference>
<dbReference type="EMBL" id="JABEQJ010000012">
    <property type="protein sequence ID" value="MBB2160646.1"/>
    <property type="molecule type" value="Genomic_DNA"/>
</dbReference>
<sequence>MFDNFLPTPDFRECHDWVIAASAKRVLDCAARFQIRQDPALRLALAVRELPGRRLGRQPARPFDMDSFVDLGREGDSWLGFGLVGAFWQAGFGLVRCASRHEFLTLRRADVCRLVLSFRVAQIGYRTVRLITETSIFCPMSATRRRFAPYWYLIRPVSGAMRRRTLANISRQACQPGGCANGGCREAA</sequence>
<dbReference type="Proteomes" id="UP000589085">
    <property type="component" value="Unassembled WGS sequence"/>
</dbReference>
<dbReference type="AlphaFoldDB" id="A0A7W4NMP5"/>
<comment type="caution">
    <text evidence="1">The sequence shown here is derived from an EMBL/GenBank/DDBJ whole genome shotgun (WGS) entry which is preliminary data.</text>
</comment>
<reference evidence="1 2" key="1">
    <citation type="submission" date="2020-04" db="EMBL/GenBank/DDBJ databases">
        <title>Description of novel Gluconacetobacter.</title>
        <authorList>
            <person name="Sombolestani A."/>
        </authorList>
    </citation>
    <scope>NUCLEOTIDE SEQUENCE [LARGE SCALE GENOMIC DNA]</scope>
    <source>
        <strain evidence="1 2">LMG 19747</strain>
    </source>
</reference>
<name>A0A7W4NMP5_9PROT</name>
<accession>A0A7W4NMP5</accession>